<proteinExistence type="predicted"/>
<evidence type="ECO:0000259" key="1">
    <source>
        <dbReference type="Pfam" id="PF04738"/>
    </source>
</evidence>
<feature type="domain" description="Lantibiotic dehydratase N-terminal" evidence="1">
    <location>
        <begin position="162"/>
        <end position="447"/>
    </location>
</feature>
<dbReference type="AlphaFoldDB" id="A0A1I6DLQ8"/>
<evidence type="ECO:0000313" key="3">
    <source>
        <dbReference type="Proteomes" id="UP000198583"/>
    </source>
</evidence>
<protein>
    <submittedName>
        <fullName evidence="2">Lantibiotic dehydratase, C terminus</fullName>
    </submittedName>
</protein>
<name>A0A1I6DLQ8_9PSEU</name>
<organism evidence="2 3">
    <name type="scientific">Lentzea waywayandensis</name>
    <dbReference type="NCBI Taxonomy" id="84724"/>
    <lineage>
        <taxon>Bacteria</taxon>
        <taxon>Bacillati</taxon>
        <taxon>Actinomycetota</taxon>
        <taxon>Actinomycetes</taxon>
        <taxon>Pseudonocardiales</taxon>
        <taxon>Pseudonocardiaceae</taxon>
        <taxon>Lentzea</taxon>
    </lineage>
</organism>
<evidence type="ECO:0000313" key="2">
    <source>
        <dbReference type="EMBL" id="SFR06395.1"/>
    </source>
</evidence>
<dbReference type="STRING" id="84724.SAMN04488564_1021000"/>
<dbReference type="EMBL" id="FOYL01000002">
    <property type="protein sequence ID" value="SFR06395.1"/>
    <property type="molecule type" value="Genomic_DNA"/>
</dbReference>
<keyword evidence="3" id="KW-1185">Reference proteome</keyword>
<accession>A0A1I6DLQ8</accession>
<gene>
    <name evidence="2" type="ORF">SAMN04488564_1021000</name>
</gene>
<dbReference type="Pfam" id="PF04738">
    <property type="entry name" value="Lant_dehydr_N"/>
    <property type="match status" value="1"/>
</dbReference>
<dbReference type="Proteomes" id="UP000198583">
    <property type="component" value="Unassembled WGS sequence"/>
</dbReference>
<dbReference type="InterPro" id="IPR006827">
    <property type="entry name" value="Lant_deHydtase_N"/>
</dbReference>
<reference evidence="3" key="1">
    <citation type="submission" date="2016-10" db="EMBL/GenBank/DDBJ databases">
        <authorList>
            <person name="Varghese N."/>
            <person name="Submissions S."/>
        </authorList>
    </citation>
    <scope>NUCLEOTIDE SEQUENCE [LARGE SCALE GENOMIC DNA]</scope>
    <source>
        <strain evidence="3">DSM 44232</strain>
    </source>
</reference>
<sequence>MLVRQLVVQQLHPASRPERMSDRVQGETAPYALVRLAALPHPDGAATAAPFRRAVETLAALEASLLSLAGPVSDLLHDSAGTHSDTYHRTVVLPLRRDVHNGRLPRPSLRAEVDGLVSRFPQLGEWLSAMDQRADVTAEIERLLPDALAAEREVLASLCGNESVRKAAVFSGRDLWQGLARAGAGDKRSRKAEPTVLRYALRATSKTSPLSWYAAVGWATWSPDAPAPDFGTPVAVTRVNQVLLTRLITALLADRSHLFDHPHRLAPDVHADGGQVKFRRDIPARGPLRANVGIEEDVELASSPPLQFLVGLTGANPKGISPAELASALATRLPDGESGRAQHYVALLLDIKLLVPVLPADPQDPEACPALASWLRDTGRSELADRVISIYRDTLAFAEIDAAARPAALAALFTSWEELGSIVGTELGDVTPLSEDVVLPLPVRLGRAHGYDGVRSLAGLTPLLMLFDRHLAIRRHSRDLFVTEFGHGGSARLAACAPLIHEAMSGAPTGGLGASRAQVADLVRDGVITDEVVTAAADLLPAWMKTRPTSYSFFAQPSPDGLVVNHIYDGFGRFPGRFLDLLPPEAYATVRATLDGVFPRGFVEYRPVQGFNPNLHPLLGRAEIGEDPRWADYTPDALEVFHDQQNDELRLRRRDNGAVLDVLYLGYLMPISLPDRVAALYSDLTCGAADLSPLQPVSVAGDVRVADRLRYRDVVLGRRYWDFPASSLTEAFSSVAGATSLRARYGMPAELFAGMGGVITSREDFEARVNGPKPQYADLTNALHLRCLPRLTSRYGDHVRLTEALPVPSGQVLEVVAETYRRAG</sequence>